<dbReference type="OrthoDB" id="424969at2759"/>
<organism evidence="5 6">
    <name type="scientific">Terfezia boudieri ATCC MYA-4762</name>
    <dbReference type="NCBI Taxonomy" id="1051890"/>
    <lineage>
        <taxon>Eukaryota</taxon>
        <taxon>Fungi</taxon>
        <taxon>Dikarya</taxon>
        <taxon>Ascomycota</taxon>
        <taxon>Pezizomycotina</taxon>
        <taxon>Pezizomycetes</taxon>
        <taxon>Pezizales</taxon>
        <taxon>Pezizaceae</taxon>
        <taxon>Terfezia</taxon>
    </lineage>
</organism>
<feature type="compositionally biased region" description="Pro residues" evidence="4">
    <location>
        <begin position="9"/>
        <end position="37"/>
    </location>
</feature>
<dbReference type="EMBL" id="ML121536">
    <property type="protein sequence ID" value="RPB26012.1"/>
    <property type="molecule type" value="Genomic_DNA"/>
</dbReference>
<dbReference type="Proteomes" id="UP000267821">
    <property type="component" value="Unassembled WGS sequence"/>
</dbReference>
<dbReference type="InterPro" id="IPR019560">
    <property type="entry name" value="Mitochondrial_18_kDa_protein"/>
</dbReference>
<name>A0A3N4LXW9_9PEZI</name>
<accession>A0A3N4LXW9</accession>
<gene>
    <name evidence="5" type="ORF">L211DRAFT_70666</name>
</gene>
<protein>
    <recommendedName>
        <fullName evidence="2">Mitochondrial fission process protein 1</fullName>
    </recommendedName>
    <alternativeName>
        <fullName evidence="3">Mitochondrial 18 kDa protein</fullName>
    </alternativeName>
</protein>
<dbReference type="PANTHER" id="PTHR11001">
    <property type="entry name" value="MITOCHONDRIAL FISSION PROCESS PROTEIN 1"/>
    <property type="match status" value="1"/>
</dbReference>
<feature type="region of interest" description="Disordered" evidence="4">
    <location>
        <begin position="1"/>
        <end position="46"/>
    </location>
</feature>
<dbReference type="Pfam" id="PF10558">
    <property type="entry name" value="MTP18"/>
    <property type="match status" value="1"/>
</dbReference>
<evidence type="ECO:0000256" key="4">
    <source>
        <dbReference type="SAM" id="MobiDB-lite"/>
    </source>
</evidence>
<dbReference type="AlphaFoldDB" id="A0A3N4LXW9"/>
<sequence length="277" mass="30050">MGLRDFFSGPPPPTPPEESPITPPEESPITPKEPPIKPADSNTTANDGILERIYEGDAGESTDSSIRYAAYGMRIRTLLSSAHRYVAYTSDIGESFRPVAHPWLVKGAYGVSWAYIAGDVAYEGYKAYLNNEAVKAGLPPPHPIPHHHKSHTPTLTTTTVATSTTTASPAAQLKAPPPITITQQNIVPLQDDYRTIIAQRFLFQTLASMALPAFTIHSVVRYSGRAMKNVKNAQLRTLGPVGLGLAVVPALPYLFDEPWEGVVRYEGDGGWRGYAGI</sequence>
<keyword evidence="6" id="KW-1185">Reference proteome</keyword>
<dbReference type="PANTHER" id="PTHR11001:SF2">
    <property type="entry name" value="MITOCHONDRIAL FISSION PROCESS PROTEIN 1"/>
    <property type="match status" value="1"/>
</dbReference>
<evidence type="ECO:0000256" key="2">
    <source>
        <dbReference type="ARBA" id="ARBA00017835"/>
    </source>
</evidence>
<evidence type="ECO:0000313" key="5">
    <source>
        <dbReference type="EMBL" id="RPB26012.1"/>
    </source>
</evidence>
<dbReference type="InParanoid" id="A0A3N4LXW9"/>
<dbReference type="GO" id="GO:0000266">
    <property type="term" value="P:mitochondrial fission"/>
    <property type="evidence" value="ECO:0007669"/>
    <property type="project" value="TreeGrafter"/>
</dbReference>
<evidence type="ECO:0000313" key="6">
    <source>
        <dbReference type="Proteomes" id="UP000267821"/>
    </source>
</evidence>
<reference evidence="5 6" key="1">
    <citation type="journal article" date="2018" name="Nat. Ecol. Evol.">
        <title>Pezizomycetes genomes reveal the molecular basis of ectomycorrhizal truffle lifestyle.</title>
        <authorList>
            <person name="Murat C."/>
            <person name="Payen T."/>
            <person name="Noel B."/>
            <person name="Kuo A."/>
            <person name="Morin E."/>
            <person name="Chen J."/>
            <person name="Kohler A."/>
            <person name="Krizsan K."/>
            <person name="Balestrini R."/>
            <person name="Da Silva C."/>
            <person name="Montanini B."/>
            <person name="Hainaut M."/>
            <person name="Levati E."/>
            <person name="Barry K.W."/>
            <person name="Belfiori B."/>
            <person name="Cichocki N."/>
            <person name="Clum A."/>
            <person name="Dockter R.B."/>
            <person name="Fauchery L."/>
            <person name="Guy J."/>
            <person name="Iotti M."/>
            <person name="Le Tacon F."/>
            <person name="Lindquist E.A."/>
            <person name="Lipzen A."/>
            <person name="Malagnac F."/>
            <person name="Mello A."/>
            <person name="Molinier V."/>
            <person name="Miyauchi S."/>
            <person name="Poulain J."/>
            <person name="Riccioni C."/>
            <person name="Rubini A."/>
            <person name="Sitrit Y."/>
            <person name="Splivallo R."/>
            <person name="Traeger S."/>
            <person name="Wang M."/>
            <person name="Zifcakova L."/>
            <person name="Wipf D."/>
            <person name="Zambonelli A."/>
            <person name="Paolocci F."/>
            <person name="Nowrousian M."/>
            <person name="Ottonello S."/>
            <person name="Baldrian P."/>
            <person name="Spatafora J.W."/>
            <person name="Henrissat B."/>
            <person name="Nagy L.G."/>
            <person name="Aury J.M."/>
            <person name="Wincker P."/>
            <person name="Grigoriev I.V."/>
            <person name="Bonfante P."/>
            <person name="Martin F.M."/>
        </authorList>
    </citation>
    <scope>NUCLEOTIDE SEQUENCE [LARGE SCALE GENOMIC DNA]</scope>
    <source>
        <strain evidence="5 6">ATCC MYA-4762</strain>
    </source>
</reference>
<evidence type="ECO:0000256" key="3">
    <source>
        <dbReference type="ARBA" id="ARBA00029631"/>
    </source>
</evidence>
<proteinExistence type="inferred from homology"/>
<evidence type="ECO:0000256" key="1">
    <source>
        <dbReference type="ARBA" id="ARBA00009224"/>
    </source>
</evidence>
<comment type="similarity">
    <text evidence="1">Belongs to the MTFP1 family.</text>
</comment>
<dbReference type="GO" id="GO:0005739">
    <property type="term" value="C:mitochondrion"/>
    <property type="evidence" value="ECO:0007669"/>
    <property type="project" value="TreeGrafter"/>
</dbReference>